<feature type="signal peptide" evidence="2">
    <location>
        <begin position="1"/>
        <end position="18"/>
    </location>
</feature>
<accession>A0A1A8PJF0</accession>
<keyword evidence="2" id="KW-0732">Signal</keyword>
<dbReference type="SUPFAM" id="SSF103481">
    <property type="entry name" value="Multidrug resistance efflux transporter EmrE"/>
    <property type="match status" value="1"/>
</dbReference>
<dbReference type="InterPro" id="IPR037185">
    <property type="entry name" value="EmrE-like"/>
</dbReference>
<dbReference type="AlphaFoldDB" id="A0A1A8PJF0"/>
<dbReference type="EMBL" id="HAEH01007303">
    <property type="protein sequence ID" value="SBR81530.1"/>
    <property type="molecule type" value="Transcribed_RNA"/>
</dbReference>
<keyword evidence="1" id="KW-1133">Transmembrane helix</keyword>
<dbReference type="InterPro" id="IPR039632">
    <property type="entry name" value="TMEM42"/>
</dbReference>
<dbReference type="PANTHER" id="PTHR31965">
    <property type="entry name" value="TRANSMEMBRANE PROTEIN 42"/>
    <property type="match status" value="1"/>
</dbReference>
<organism evidence="3">
    <name type="scientific">Nothobranchius rachovii</name>
    <name type="common">bluefin notho</name>
    <dbReference type="NCBI Taxonomy" id="451742"/>
    <lineage>
        <taxon>Eukaryota</taxon>
        <taxon>Metazoa</taxon>
        <taxon>Chordata</taxon>
        <taxon>Craniata</taxon>
        <taxon>Vertebrata</taxon>
        <taxon>Euteleostomi</taxon>
        <taxon>Actinopterygii</taxon>
        <taxon>Neopterygii</taxon>
        <taxon>Teleostei</taxon>
        <taxon>Neoteleostei</taxon>
        <taxon>Acanthomorphata</taxon>
        <taxon>Ovalentaria</taxon>
        <taxon>Atherinomorphae</taxon>
        <taxon>Cyprinodontiformes</taxon>
        <taxon>Nothobranchiidae</taxon>
        <taxon>Nothobranchius</taxon>
    </lineage>
</organism>
<feature type="chain" id="PRO_5008376424" evidence="2">
    <location>
        <begin position="19"/>
        <end position="166"/>
    </location>
</feature>
<protein>
    <submittedName>
        <fullName evidence="3">Transmembrane protein 42</fullName>
    </submittedName>
</protein>
<feature type="transmembrane region" description="Helical" evidence="1">
    <location>
        <begin position="133"/>
        <end position="153"/>
    </location>
</feature>
<reference evidence="3" key="2">
    <citation type="submission" date="2016-06" db="EMBL/GenBank/DDBJ databases">
        <title>The genome of a short-lived fish provides insights into sex chromosome evolution and the genetic control of aging.</title>
        <authorList>
            <person name="Reichwald K."/>
            <person name="Felder M."/>
            <person name="Petzold A."/>
            <person name="Koch P."/>
            <person name="Groth M."/>
            <person name="Platzer M."/>
        </authorList>
    </citation>
    <scope>NUCLEOTIDE SEQUENCE</scope>
    <source>
        <tissue evidence="3">Brain</tissue>
    </source>
</reference>
<keyword evidence="1 3" id="KW-0812">Transmembrane</keyword>
<feature type="transmembrane region" description="Helical" evidence="1">
    <location>
        <begin position="73"/>
        <end position="94"/>
    </location>
</feature>
<sequence length="166" mass="17779">MLCGSLYALFAGFLGAAASLSAKLSLGPAYLQEMCDSALRGWSEGASVCGWVLRTNVFPVKDWSSFPAMGMHVPLRFLCGGLLLCCNAVMWTMFSKALRHASSSAGATVTTTASNFICSGLLGRLVFRETHTSLWWAGISLTLCGLLVLHAAAPEQQTPQEDRKDI</sequence>
<evidence type="ECO:0000256" key="1">
    <source>
        <dbReference type="SAM" id="Phobius"/>
    </source>
</evidence>
<reference evidence="3" key="1">
    <citation type="submission" date="2016-05" db="EMBL/GenBank/DDBJ databases">
        <authorList>
            <person name="Lavstsen T."/>
            <person name="Jespersen J.S."/>
        </authorList>
    </citation>
    <scope>NUCLEOTIDE SEQUENCE</scope>
    <source>
        <tissue evidence="3">Brain</tissue>
    </source>
</reference>
<dbReference type="PANTHER" id="PTHR31965:SF1">
    <property type="entry name" value="TRANSMEMBRANE PROTEIN 42"/>
    <property type="match status" value="1"/>
</dbReference>
<gene>
    <name evidence="3" type="primary">TMEM42</name>
</gene>
<keyword evidence="1" id="KW-0472">Membrane</keyword>
<feature type="transmembrane region" description="Helical" evidence="1">
    <location>
        <begin position="106"/>
        <end position="127"/>
    </location>
</feature>
<evidence type="ECO:0000256" key="2">
    <source>
        <dbReference type="SAM" id="SignalP"/>
    </source>
</evidence>
<name>A0A1A8PJF0_9TELE</name>
<evidence type="ECO:0000313" key="3">
    <source>
        <dbReference type="EMBL" id="SBR81530.1"/>
    </source>
</evidence>
<proteinExistence type="predicted"/>